<dbReference type="PANTHER" id="PTHR34127:SF1">
    <property type="entry name" value="OS04G0405600 PROTEIN"/>
    <property type="match status" value="1"/>
</dbReference>
<dbReference type="Proteomes" id="UP001178507">
    <property type="component" value="Unassembled WGS sequence"/>
</dbReference>
<proteinExistence type="predicted"/>
<evidence type="ECO:0000313" key="5">
    <source>
        <dbReference type="Proteomes" id="UP001178507"/>
    </source>
</evidence>
<evidence type="ECO:0000313" key="4">
    <source>
        <dbReference type="EMBL" id="CAJ1373433.1"/>
    </source>
</evidence>
<dbReference type="InterPro" id="IPR006843">
    <property type="entry name" value="PAP/fibrillin_dom"/>
</dbReference>
<dbReference type="PANTHER" id="PTHR34127">
    <property type="entry name" value="OS04G0405600 PROTEIN"/>
    <property type="match status" value="1"/>
</dbReference>
<dbReference type="InterPro" id="IPR029058">
    <property type="entry name" value="AB_hydrolase_fold"/>
</dbReference>
<feature type="non-terminal residue" evidence="4">
    <location>
        <position position="1"/>
    </location>
</feature>
<sequence length="520" mass="55285">GEGLSSGWRQVAGSEVYVPSRRPRRRIHFLGGAFVGASPRLFYETFLETMGDECEAIVIATPYTLSFDYDSMAALSAASLESVSRSLAADLPDSVDLPLVAVGHSCGALLHSLLAAEGSYEGQACVLMSFNNKPVSDAIPVPLPPRLEDSRLRGLVSRNLEAALANGNVEETLNAARALLQVAGVEGDTDLARKAAPVVSQFGPLLGGVVEGDRDFSLSRSEVSERVSSISTRTLVVRFANDFTDESERLKDILQEAGQQVQLLRFPGGHTAPLDSSDTRLARLCANIAAFADQEPAGQEGQKRNLSSLKDRFLRLSAGCNRGFSPLPADQRANILECIEELEALNPDVNAGTPVECAEAVSAKLAGKWRLVWATSPDVLLLSSLPLAECGEIRQDISLARARDLEGVQIKAVNSVELSPKGAGLLGAALPQVARAVTVVAKVQASGNVFADGSFGIQFEDAKLEPLAEGFELPSLPLLLPSVGLSSSLGSIKLLTTYLDNELRIARSSLGDVFMFSKTL</sequence>
<comment type="caution">
    <text evidence="4">The sequence shown here is derived from an EMBL/GenBank/DDBJ whole genome shotgun (WGS) entry which is preliminary data.</text>
</comment>
<evidence type="ECO:0000256" key="1">
    <source>
        <dbReference type="ARBA" id="ARBA00004474"/>
    </source>
</evidence>
<keyword evidence="5" id="KW-1185">Reference proteome</keyword>
<name>A0AA36HQH3_9DINO</name>
<protein>
    <recommendedName>
        <fullName evidence="3">Plastid lipid-associated protein/fibrillin conserved domain-containing protein</fullName>
    </recommendedName>
</protein>
<dbReference type="EMBL" id="CAUJNA010000195">
    <property type="protein sequence ID" value="CAJ1373433.1"/>
    <property type="molecule type" value="Genomic_DNA"/>
</dbReference>
<dbReference type="SUPFAM" id="SSF53474">
    <property type="entry name" value="alpha/beta-Hydrolases"/>
    <property type="match status" value="1"/>
</dbReference>
<dbReference type="GO" id="GO:0009536">
    <property type="term" value="C:plastid"/>
    <property type="evidence" value="ECO:0007669"/>
    <property type="project" value="UniProtKB-SubCell"/>
</dbReference>
<dbReference type="Pfam" id="PF04755">
    <property type="entry name" value="PAP_fibrillin"/>
    <property type="match status" value="1"/>
</dbReference>
<gene>
    <name evidence="4" type="ORF">EVOR1521_LOCUS3251</name>
</gene>
<reference evidence="4" key="1">
    <citation type="submission" date="2023-08" db="EMBL/GenBank/DDBJ databases">
        <authorList>
            <person name="Chen Y."/>
            <person name="Shah S."/>
            <person name="Dougan E. K."/>
            <person name="Thang M."/>
            <person name="Chan C."/>
        </authorList>
    </citation>
    <scope>NUCLEOTIDE SEQUENCE</scope>
</reference>
<organism evidence="4 5">
    <name type="scientific">Effrenium voratum</name>
    <dbReference type="NCBI Taxonomy" id="2562239"/>
    <lineage>
        <taxon>Eukaryota</taxon>
        <taxon>Sar</taxon>
        <taxon>Alveolata</taxon>
        <taxon>Dinophyceae</taxon>
        <taxon>Suessiales</taxon>
        <taxon>Symbiodiniaceae</taxon>
        <taxon>Effrenium</taxon>
    </lineage>
</organism>
<dbReference type="Gene3D" id="3.40.50.1820">
    <property type="entry name" value="alpha/beta hydrolase"/>
    <property type="match status" value="1"/>
</dbReference>
<dbReference type="AlphaFoldDB" id="A0AA36HQH3"/>
<dbReference type="Pfam" id="PF07082">
    <property type="entry name" value="DUF1350"/>
    <property type="match status" value="1"/>
</dbReference>
<dbReference type="InterPro" id="IPR010765">
    <property type="entry name" value="DUF1350"/>
</dbReference>
<accession>A0AA36HQH3</accession>
<keyword evidence="2" id="KW-0934">Plastid</keyword>
<evidence type="ECO:0000259" key="3">
    <source>
        <dbReference type="Pfam" id="PF04755"/>
    </source>
</evidence>
<evidence type="ECO:0000256" key="2">
    <source>
        <dbReference type="ARBA" id="ARBA00022640"/>
    </source>
</evidence>
<feature type="domain" description="Plastid lipid-associated protein/fibrillin conserved" evidence="3">
    <location>
        <begin position="309"/>
        <end position="516"/>
    </location>
</feature>
<comment type="subcellular location">
    <subcellularLocation>
        <location evidence="1">Plastid</location>
    </subcellularLocation>
</comment>